<sequence length="284" mass="29862">MKITLKALTALLVLALFIGALSAFATAGTPPPVPTIPPATATPTATPTSQPSGGGGSGGSYNPPHEVYPKIIPVKNSMGAVIGNVTAKSASDISVSIEQPVTVNGQTYTVHIDAKLNSLPSDPKLDIVGETGDSSKLPSYLTLNYILTQVNLTRFSNGWSIQDGSLKLTLTVPKALVENAILSKSTMVRYDGASYELLTVNIQGPDANGNVTFSVVSPNEQFKYDSYTRYVLVTDIVQPTVTPTPTPTPMPESGTSFSTLLIAFILMGVVAAAVVLYYVLTKKQ</sequence>
<dbReference type="Proteomes" id="UP000001882">
    <property type="component" value="Chromosome"/>
</dbReference>
<dbReference type="EMBL" id="AP011532">
    <property type="protein sequence ID" value="BAI60950.1"/>
    <property type="molecule type" value="Genomic_DNA"/>
</dbReference>
<dbReference type="InParanoid" id="D1YWX8"/>
<feature type="region of interest" description="Disordered" evidence="1">
    <location>
        <begin position="34"/>
        <end position="62"/>
    </location>
</feature>
<dbReference type="GeneID" id="8680909"/>
<organism evidence="3 4">
    <name type="scientific">Methanocella paludicola (strain DSM 17711 / JCM 13418 / NBRC 101707 / SANAE)</name>
    <dbReference type="NCBI Taxonomy" id="304371"/>
    <lineage>
        <taxon>Archaea</taxon>
        <taxon>Methanobacteriati</taxon>
        <taxon>Methanobacteriota</taxon>
        <taxon>Stenosarchaea group</taxon>
        <taxon>Methanomicrobia</taxon>
        <taxon>Methanocellales</taxon>
        <taxon>Methanocellaceae</taxon>
        <taxon>Methanocella</taxon>
    </lineage>
</organism>
<proteinExistence type="predicted"/>
<gene>
    <name evidence="3" type="ordered locus">MCP_0878</name>
</gene>
<dbReference type="eggNOG" id="arCOG05791">
    <property type="taxonomic scope" value="Archaea"/>
</dbReference>
<keyword evidence="2" id="KW-0812">Transmembrane</keyword>
<feature type="transmembrane region" description="Helical" evidence="2">
    <location>
        <begin position="257"/>
        <end position="280"/>
    </location>
</feature>
<evidence type="ECO:0000313" key="3">
    <source>
        <dbReference type="EMBL" id="BAI60950.1"/>
    </source>
</evidence>
<reference evidence="3 4" key="2">
    <citation type="journal article" date="2008" name="Int. J. Syst. Evol. Microbiol.">
        <title>Methanocella paludicola gen. nov., sp. nov., a methane-producing archaeon, the first isolate of the lineage 'Rice Cluster I', and proposal of the new archaeal order Methanocellales ord. nov.</title>
        <authorList>
            <person name="Sakai S."/>
            <person name="Imachi H."/>
            <person name="Hanada S."/>
            <person name="Ohashi A."/>
            <person name="Harada H."/>
            <person name="Kamagata Y."/>
        </authorList>
    </citation>
    <scope>NUCLEOTIDE SEQUENCE [LARGE SCALE GENOMIC DNA]</scope>
    <source>
        <strain evidence="4">DSM 17711 / JCM 13418 / NBRC 101707 / SANAE</strain>
    </source>
</reference>
<reference evidence="3 4" key="1">
    <citation type="journal article" date="2007" name="Appl. Environ. Microbiol.">
        <title>Isolation of key methanogens for global methane emission from rice paddy fields: a novel isolate affiliated with the clone cluster rice cluster I.</title>
        <authorList>
            <person name="Sakai S."/>
            <person name="Imachi H."/>
            <person name="Sekiguchi Y."/>
            <person name="Ohashi A."/>
            <person name="Harada H."/>
            <person name="Kamagata Y."/>
        </authorList>
    </citation>
    <scope>NUCLEOTIDE SEQUENCE [LARGE SCALE GENOMIC DNA]</scope>
    <source>
        <strain evidence="4">DSM 17711 / JCM 13418 / NBRC 101707 / SANAE</strain>
    </source>
</reference>
<keyword evidence="2" id="KW-0472">Membrane</keyword>
<reference evidence="4" key="3">
    <citation type="journal article" date="2011" name="PLoS ONE">
        <title>Genome sequence of a mesophilic hydrogenotrophic methanogen Methanocella paludicola, the first cultivated representative of the order Methanocellales.</title>
        <authorList>
            <person name="Sakai S."/>
            <person name="Takaki Y."/>
            <person name="Shimamura S."/>
            <person name="Sekine M."/>
            <person name="Tajima T."/>
            <person name="Kosugi H."/>
            <person name="Ichikawa N."/>
            <person name="Tasumi E."/>
            <person name="Hiraki A.T."/>
            <person name="Shimizu A."/>
            <person name="Kato Y."/>
            <person name="Nishiko R."/>
            <person name="Mori K."/>
            <person name="Fujita N."/>
            <person name="Imachi H."/>
            <person name="Takai K."/>
        </authorList>
    </citation>
    <scope>NUCLEOTIDE SEQUENCE [LARGE SCALE GENOMIC DNA]</scope>
    <source>
        <strain evidence="4">DSM 17711 / JCM 13418 / NBRC 101707 / SANAE</strain>
    </source>
</reference>
<dbReference type="STRING" id="304371.MCP_0878"/>
<dbReference type="AlphaFoldDB" id="D1YWX8"/>
<keyword evidence="4" id="KW-1185">Reference proteome</keyword>
<evidence type="ECO:0000313" key="4">
    <source>
        <dbReference type="Proteomes" id="UP000001882"/>
    </source>
</evidence>
<dbReference type="RefSeq" id="WP_012899629.1">
    <property type="nucleotide sequence ID" value="NC_013665.1"/>
</dbReference>
<dbReference type="KEGG" id="mpd:MCP_0878"/>
<evidence type="ECO:0000256" key="1">
    <source>
        <dbReference type="SAM" id="MobiDB-lite"/>
    </source>
</evidence>
<evidence type="ECO:0000256" key="2">
    <source>
        <dbReference type="SAM" id="Phobius"/>
    </source>
</evidence>
<accession>D1YWX8</accession>
<keyword evidence="2" id="KW-1133">Transmembrane helix</keyword>
<protein>
    <submittedName>
        <fullName evidence="3">Uncharacterized protein</fullName>
    </submittedName>
</protein>
<name>D1YWX8_METPS</name>
<feature type="compositionally biased region" description="Low complexity" evidence="1">
    <location>
        <begin position="38"/>
        <end position="51"/>
    </location>
</feature>